<dbReference type="KEGG" id="ssc:100621391"/>
<dbReference type="PANTHER" id="PTHR19331">
    <property type="entry name" value="SCAVENGER RECEPTOR DOMAIN-CONTAINING"/>
    <property type="match status" value="1"/>
</dbReference>
<dbReference type="GO" id="GO:0050840">
    <property type="term" value="F:extracellular matrix binding"/>
    <property type="evidence" value="ECO:0000318"/>
    <property type="project" value="GO_Central"/>
</dbReference>
<evidence type="ECO:0000256" key="5">
    <source>
        <dbReference type="ARBA" id="ARBA00023180"/>
    </source>
</evidence>
<feature type="disulfide bond" evidence="9">
    <location>
        <begin position="478"/>
        <end position="539"/>
    </location>
</feature>
<proteinExistence type="evidence at protein level"/>
<keyword evidence="3 9" id="KW-1015">Disulfide bond</keyword>
<comment type="caution">
    <text evidence="9">Lacks conserved residue(s) required for the propagation of feature annotation.</text>
</comment>
<feature type="disulfide bond" evidence="9">
    <location>
        <begin position="178"/>
        <end position="242"/>
    </location>
</feature>
<keyword evidence="4" id="KW-0675">Receptor</keyword>
<dbReference type="GO" id="GO:0016020">
    <property type="term" value="C:membrane"/>
    <property type="evidence" value="ECO:0007669"/>
    <property type="project" value="InterPro"/>
</dbReference>
<dbReference type="FunFam" id="3.10.250.10:FF:000007">
    <property type="entry name" value="Soluble scavenger receptor cysteine-rich domain-containing protein SSC5D"/>
    <property type="match status" value="5"/>
</dbReference>
<dbReference type="InterPro" id="IPR001190">
    <property type="entry name" value="SRCR"/>
</dbReference>
<dbReference type="RefSeq" id="XP_020950677.1">
    <property type="nucleotide sequence ID" value="XM_021095018.1"/>
</dbReference>
<feature type="disulfide bond" evidence="9">
    <location>
        <begin position="509"/>
        <end position="519"/>
    </location>
</feature>
<reference evidence="12" key="3">
    <citation type="submission" date="2025-08" db="UniProtKB">
        <authorList>
            <consortium name="Ensembl"/>
        </authorList>
    </citation>
    <scope>IDENTIFICATION</scope>
</reference>
<dbReference type="GeneID" id="100621391"/>
<evidence type="ECO:0000256" key="9">
    <source>
        <dbReference type="PROSITE-ProRule" id="PRU00196"/>
    </source>
</evidence>
<organism evidence="12 13">
    <name type="scientific">Sus scrofa</name>
    <name type="common">Pig</name>
    <dbReference type="NCBI Taxonomy" id="9823"/>
    <lineage>
        <taxon>Eukaryota</taxon>
        <taxon>Metazoa</taxon>
        <taxon>Chordata</taxon>
        <taxon>Craniata</taxon>
        <taxon>Vertebrata</taxon>
        <taxon>Euteleostomi</taxon>
        <taxon>Mammalia</taxon>
        <taxon>Eutheria</taxon>
        <taxon>Laurasiatheria</taxon>
        <taxon>Artiodactyla</taxon>
        <taxon>Suina</taxon>
        <taxon>Suidae</taxon>
        <taxon>Sus</taxon>
    </lineage>
</organism>
<feature type="disulfide bond" evidence="9">
    <location>
        <begin position="916"/>
        <end position="980"/>
    </location>
</feature>
<dbReference type="Gene3D" id="3.10.250.10">
    <property type="entry name" value="SRCR-like domain"/>
    <property type="match status" value="5"/>
</dbReference>
<feature type="region of interest" description="Disordered" evidence="10">
    <location>
        <begin position="736"/>
        <end position="890"/>
    </location>
</feature>
<evidence type="ECO:0000256" key="6">
    <source>
        <dbReference type="ARBA" id="ARBA00058074"/>
    </source>
</evidence>
<feature type="compositionally biased region" description="Basic residues" evidence="10">
    <location>
        <begin position="763"/>
        <end position="774"/>
    </location>
</feature>
<accession>A0A287BCA4</accession>
<dbReference type="InterPro" id="IPR036772">
    <property type="entry name" value="SRCR-like_dom_sf"/>
</dbReference>
<comment type="subunit">
    <text evidence="7">Interacts with LGALS1 and laminin.</text>
</comment>
<dbReference type="GO" id="GO:0006952">
    <property type="term" value="P:defense response"/>
    <property type="evidence" value="ECO:0000318"/>
    <property type="project" value="GO_Central"/>
</dbReference>
<dbReference type="PANTHER" id="PTHR19331:SF487">
    <property type="entry name" value="SOLUBLE SCAVENGER RECEPTOR CYSTEINE-RICH DOMAIN-CONTAINING PROTEIN SSC5D"/>
    <property type="match status" value="1"/>
</dbReference>
<dbReference type="GO" id="GO:0001968">
    <property type="term" value="F:fibronectin binding"/>
    <property type="evidence" value="ECO:0007669"/>
    <property type="project" value="Ensembl"/>
</dbReference>
<dbReference type="InParanoid" id="A0A287BCA4"/>
<feature type="disulfide bond" evidence="9">
    <location>
        <begin position="465"/>
        <end position="529"/>
    </location>
</feature>
<feature type="domain" description="SRCR" evidence="11">
    <location>
        <begin position="334"/>
        <end position="434"/>
    </location>
</feature>
<dbReference type="ExpressionAtlas" id="A0A287BCA4">
    <property type="expression patterns" value="baseline and differential"/>
</dbReference>
<evidence type="ECO:0000256" key="2">
    <source>
        <dbReference type="ARBA" id="ARBA00022737"/>
    </source>
</evidence>
<feature type="disulfide bond" evidence="9">
    <location>
        <begin position="960"/>
        <end position="970"/>
    </location>
</feature>
<dbReference type="Ensembl" id="ENSSSCT00000051812.3">
    <property type="protein sequence ID" value="ENSSSCP00000053713.2"/>
    <property type="gene ID" value="ENSSSCG00000037450.3"/>
</dbReference>
<gene>
    <name evidence="12 14" type="primary">SSC5D</name>
</gene>
<dbReference type="GO" id="GO:0005044">
    <property type="term" value="F:scavenger receptor activity"/>
    <property type="evidence" value="ECO:0007669"/>
    <property type="project" value="Ensembl"/>
</dbReference>
<dbReference type="GO" id="GO:0031012">
    <property type="term" value="C:extracellular matrix"/>
    <property type="evidence" value="ECO:0000318"/>
    <property type="project" value="GO_Central"/>
</dbReference>
<dbReference type="GeneTree" id="ENSGT00940000162592"/>
<feature type="disulfide bond" evidence="9">
    <location>
        <begin position="929"/>
        <end position="990"/>
    </location>
</feature>
<feature type="disulfide bond" evidence="9">
    <location>
        <begin position="674"/>
        <end position="684"/>
    </location>
</feature>
<dbReference type="GO" id="GO:0050830">
    <property type="term" value="P:defense response to Gram-positive bacterium"/>
    <property type="evidence" value="ECO:0007669"/>
    <property type="project" value="Ensembl"/>
</dbReference>
<feature type="region of interest" description="Disordered" evidence="10">
    <location>
        <begin position="31"/>
        <end position="93"/>
    </location>
</feature>
<dbReference type="VGNC" id="VGNC:93484">
    <property type="gene designation" value="SSC5D"/>
</dbReference>
<keyword evidence="13" id="KW-1185">Reference proteome</keyword>
<evidence type="ECO:0000256" key="3">
    <source>
        <dbReference type="ARBA" id="ARBA00023157"/>
    </source>
</evidence>
<feature type="disulfide bond" evidence="9">
    <location>
        <begin position="403"/>
        <end position="413"/>
    </location>
</feature>
<evidence type="ECO:0000259" key="11">
    <source>
        <dbReference type="PROSITE" id="PS50287"/>
    </source>
</evidence>
<dbReference type="GO" id="GO:0032717">
    <property type="term" value="P:negative regulation of interleukin-8 production"/>
    <property type="evidence" value="ECO:0007669"/>
    <property type="project" value="Ensembl"/>
</dbReference>
<dbReference type="PROSITE" id="PS00420">
    <property type="entry name" value="SRCR_1"/>
    <property type="match status" value="5"/>
</dbReference>
<feature type="region of interest" description="Disordered" evidence="10">
    <location>
        <begin position="1614"/>
        <end position="1634"/>
    </location>
</feature>
<feature type="compositionally biased region" description="Basic and acidic residues" evidence="10">
    <location>
        <begin position="258"/>
        <end position="274"/>
    </location>
</feature>
<evidence type="ECO:0000256" key="1">
    <source>
        <dbReference type="ARBA" id="ARBA00022729"/>
    </source>
</evidence>
<dbReference type="SMART" id="SM00202">
    <property type="entry name" value="SR"/>
    <property type="match status" value="5"/>
</dbReference>
<feature type="domain" description="SRCR" evidence="11">
    <location>
        <begin position="153"/>
        <end position="253"/>
    </location>
</feature>
<dbReference type="PRINTS" id="PR00258">
    <property type="entry name" value="SPERACTRCPTR"/>
</dbReference>
<evidence type="ECO:0007829" key="15">
    <source>
        <dbReference type="PeptideAtlas" id="A0A287BCA4"/>
    </source>
</evidence>
<feature type="region of interest" description="Disordered" evidence="10">
    <location>
        <begin position="1003"/>
        <end position="1192"/>
    </location>
</feature>
<feature type="domain" description="SRCR" evidence="11">
    <location>
        <begin position="440"/>
        <end position="540"/>
    </location>
</feature>
<feature type="compositionally biased region" description="Pro residues" evidence="10">
    <location>
        <begin position="1127"/>
        <end position="1144"/>
    </location>
</feature>
<dbReference type="SUPFAM" id="SSF56487">
    <property type="entry name" value="SRCR-like"/>
    <property type="match status" value="5"/>
</dbReference>
<feature type="compositionally biased region" description="Low complexity" evidence="10">
    <location>
        <begin position="1270"/>
        <end position="1418"/>
    </location>
</feature>
<feature type="compositionally biased region" description="Low complexity" evidence="10">
    <location>
        <begin position="70"/>
        <end position="88"/>
    </location>
</feature>
<feature type="region of interest" description="Disordered" evidence="10">
    <location>
        <begin position="258"/>
        <end position="330"/>
    </location>
</feature>
<keyword evidence="2" id="KW-0677">Repeat</keyword>
<keyword evidence="15" id="KW-1267">Proteomics identification</keyword>
<feature type="domain" description="SRCR" evidence="11">
    <location>
        <begin position="604"/>
        <end position="705"/>
    </location>
</feature>
<feature type="compositionally biased region" description="Polar residues" evidence="10">
    <location>
        <begin position="1470"/>
        <end position="1489"/>
    </location>
</feature>
<dbReference type="SMR" id="A0A287BCA4"/>
<protein>
    <recommendedName>
        <fullName evidence="8">Soluble scavenger receptor cysteine-rich domain-containing protein SSC5D</fullName>
    </recommendedName>
</protein>
<evidence type="ECO:0000256" key="8">
    <source>
        <dbReference type="ARBA" id="ARBA00069168"/>
    </source>
</evidence>
<feature type="disulfide bond" evidence="9">
    <location>
        <begin position="191"/>
        <end position="252"/>
    </location>
</feature>
<reference evidence="12" key="4">
    <citation type="submission" date="2025-09" db="UniProtKB">
        <authorList>
            <consortium name="Ensembl"/>
        </authorList>
    </citation>
    <scope>IDENTIFICATION</scope>
</reference>
<keyword evidence="1" id="KW-0732">Signal</keyword>
<evidence type="ECO:0000256" key="4">
    <source>
        <dbReference type="ARBA" id="ARBA00023170"/>
    </source>
</evidence>
<evidence type="ECO:0000313" key="13">
    <source>
        <dbReference type="Proteomes" id="UP000008227"/>
    </source>
</evidence>
<name>A0A287BCA4_PIG</name>
<dbReference type="FunCoup" id="A0A287BCA4">
    <property type="interactions" value="71"/>
</dbReference>
<feature type="compositionally biased region" description="Pro residues" evidence="10">
    <location>
        <begin position="582"/>
        <end position="594"/>
    </location>
</feature>
<dbReference type="Proteomes" id="UP000008227">
    <property type="component" value="Chromosome 6"/>
</dbReference>
<feature type="region of interest" description="Disordered" evidence="10">
    <location>
        <begin position="1204"/>
        <end position="1534"/>
    </location>
</feature>
<dbReference type="Bgee" id="ENSSSCG00000037450">
    <property type="expression patterns" value="Expressed in subcutaneous adipose tissue and 28 other cell types or tissues"/>
</dbReference>
<keyword evidence="5" id="KW-0325">Glycoprotein</keyword>
<feature type="compositionally biased region" description="Polar residues" evidence="10">
    <location>
        <begin position="816"/>
        <end position="826"/>
    </location>
</feature>
<evidence type="ECO:0000256" key="10">
    <source>
        <dbReference type="SAM" id="MobiDB-lite"/>
    </source>
</evidence>
<feature type="disulfide bond" evidence="9">
    <location>
        <begin position="372"/>
        <end position="433"/>
    </location>
</feature>
<sequence length="1634" mass="170311">MLAPPCAPQFGSLPAACRPLSISAQRAFSWPGRPSPAWVSAVGHSPSRLPTPSSPGLRRRPAPSPPPLLSPAASSAASLPPGRASSPACSSLGPRRLQQAGAALPPFLPAVAATSSLSGSSPLSPHPRPDSANMRVLACLLAALMGIQAVERLRLADGPHGCAGRLEVWHGGRWGTVCDDGWDLRDAAVACRELGCGGALAAPGGAFFGEGTGPVWLSELACRGSERQLGLCPHRGWKAHICSHEEDAGVVCAGQRVADSRDREDSPSILDRDPWPGLSGELSPSSEEPPVTPAPRPAGTPQNTSRRKSPRPSKQAKSTRAPLLTAGAPRQERLRLVSGPHGCSGRLEVWHGGRWGTVCDDGWDLRDAAVACRELGCGGALAAPGGARFGPGSGPVWMDDVGCGGGEQALRDCPRSPWGRSNCDHSEDAGLVCTGPAPRLRLADGPHGCAGRLEVWHGGRWGSVCDDAWDLRDAAVACRELGCGGALAAPGGAFFGEGAGPILLDDLRCRGNETALRFCPARPWGQHDCHHREDAGAVCDGMPLGYVPPTAPAVDSNSSRPREAASRPPPPAASQAPGTAGLPPPPASPTAPREPGPEAGSPQLRLVAGPSRCSGRLEVWHDGRWGTVCDDSWDLRDSAVVCRELGCGSPRLSDPAAGRFGWGAGPIWLDDVRCMGTEASLADCPAAPWGKHNCAHNEDVGVTCTGMPGLDSISDPFSWSWIPGLGRDPGVWLPGELATKPSARLTPSVPEKTTTKAPGKMPKSTKKWGTKTTKKPTTQPPEMPTTKHSRAPGTQGPPELTSRTTATTLPPEASRRPTSAPTTRLTSHAPVTRTPRAPRERSSKTMAAPTKQEPGEMTSEAPVEPSAEILGEGSPESSKEPATGGSGPFRVRLADGPNRCAGRLEVWHAGRWGTVCDDGWDLRDSTVVCWELGCGRVRPRVGKTHYGPGTGPIWLDDVGCKGSEASLSDCPSRGWGQHNCDHEEDVGLTCTGYSDEEDYPPWTWDPTSGEDVAKGTTAAGMPGRSPSWGTTRRPGTPAVAATATRRLPGTGDKDGYALSWTWDTPLGGTLAKGTPTEGLPGPPGTPGTTRSPGHPSPAPRACGDTGSARKPLPERRLLRPTAARTAPPVPSPAPSTSPEPPGPLPTSDSPPQLIPTAASTPEVTSDPPDTLPPSPDPASSMNSHRALTTPGLDFSTHAATVVPALTPGLSPSMPKELTSDPTAPAVVTRLSSTSERTQPESDTDPGWDTTPYPSTVPELSSSPGPPTSPHPTVTTSHPATTLHPTTTFHPTATPQQTFTPYLTTTPRPTTTAQPTTTPRPTTTAQPTTTPRPTTTAQPTTTPRPTTTAQPTTTPRPTTTAQPTTTPRPTTTAQPTTTPRPTTTAQPTMTPYPVTTSYPATTPHLTTTTPNPTTTPLITSQSLLTSLGTEPPSSSPAPAVEPTFAGAPHPSGSQTWSPEPSPVPSTPSTENLTPPGSQSPKLTSPSTQDPYSVPDPRVTPDLHLPHMAHPLDQPPPDRLTPGPTPVQSPGPFGPCEAPAPPVRVMACEPPALVELVAAVRDVSGQLQRLTQALERDQQERQALGLGLTQLVEAAQGLGQLGEVVKRLAEVAWPPSTSAPITTTLEEEERPLRGDV</sequence>
<feature type="disulfide bond" evidence="9">
    <location>
        <begin position="222"/>
        <end position="232"/>
    </location>
</feature>
<dbReference type="STRING" id="9823.ENSSSCP00000053713"/>
<reference evidence="13" key="1">
    <citation type="submission" date="2009-11" db="EMBL/GenBank/DDBJ databases">
        <authorList>
            <consortium name="Porcine genome sequencing project"/>
        </authorList>
    </citation>
    <scope>NUCLEOTIDE SEQUENCE [LARGE SCALE GENOMIC DNA]</scope>
    <source>
        <strain evidence="13">Duroc</strain>
    </source>
</reference>
<dbReference type="GlyGen" id="A0A287BCA4">
    <property type="glycosylation" value="7 sites"/>
</dbReference>
<evidence type="ECO:0000256" key="7">
    <source>
        <dbReference type="ARBA" id="ARBA00064153"/>
    </source>
</evidence>
<dbReference type="Pfam" id="PF00530">
    <property type="entry name" value="SRCR"/>
    <property type="match status" value="5"/>
</dbReference>
<reference evidence="12" key="2">
    <citation type="journal article" date="2020" name="Gigascience">
        <title>An improved pig reference genome sequence to enable pig genetics and genomics research.</title>
        <authorList>
            <person name="Warr A."/>
            <person name="Affara N."/>
            <person name="Aken B."/>
            <person name="Beiki H."/>
            <person name="Bickhart D.M."/>
            <person name="Billis K."/>
            <person name="Chow W."/>
            <person name="Eory L."/>
            <person name="Finlayson H.A."/>
            <person name="Flicek P."/>
            <person name="Giron C.G."/>
            <person name="Griffin D.K."/>
            <person name="Hall R."/>
            <person name="Hannum G."/>
            <person name="Hourlier T."/>
            <person name="Howe K."/>
            <person name="Hume D.A."/>
            <person name="Izuogu O."/>
            <person name="Kim K."/>
            <person name="Koren S."/>
            <person name="Liu H."/>
            <person name="Manchanda N."/>
            <person name="Martin F.J."/>
            <person name="Nonneman D.J."/>
            <person name="O'Connor R.E."/>
            <person name="Phillippy A.M."/>
            <person name="Rohrer G.A."/>
            <person name="Rosen B.D."/>
            <person name="Rund L.A."/>
            <person name="Sargent C.A."/>
            <person name="Schook L.B."/>
            <person name="Schroeder S.G."/>
            <person name="Schwartz A.S."/>
            <person name="Skinner B.M."/>
            <person name="Talbot R."/>
            <person name="Tseng E."/>
            <person name="Tuggle C.K."/>
            <person name="Watson M."/>
            <person name="Smith T.P.L."/>
            <person name="Archibald A.L."/>
        </authorList>
    </citation>
    <scope>NUCLEOTIDE SEQUENCE [LARGE SCALE GENOMIC DNA]</scope>
    <source>
        <strain evidence="12">Duroc</strain>
    </source>
</reference>
<evidence type="ECO:0000313" key="14">
    <source>
        <dbReference type="VGNC" id="VGNC:93484"/>
    </source>
</evidence>
<comment type="function">
    <text evidence="6">Binds to extracellular matrix proteins. Binds to pathogen-associated molecular patterns (PAMPs) present on the cell walls of Gram-positive and Gram-negative bacteria and fungi, behaving as a pattern recognition receptor (PRR). Induces bacterial and fungal aggregation and subsequent inhibition of PAMP-induced cytokine release. Does not possess intrinsic bactericidal activity. May play a role in the innate defense and homeostasis of certain epithelial surfaces.</text>
</comment>
<feature type="disulfide bond" evidence="9">
    <location>
        <begin position="359"/>
        <end position="423"/>
    </location>
</feature>
<dbReference type="GO" id="GO:0050829">
    <property type="term" value="P:defense response to Gram-negative bacterium"/>
    <property type="evidence" value="ECO:0007669"/>
    <property type="project" value="Ensembl"/>
</dbReference>
<dbReference type="GO" id="GO:0043236">
    <property type="term" value="F:laminin binding"/>
    <property type="evidence" value="ECO:0007669"/>
    <property type="project" value="Ensembl"/>
</dbReference>
<feature type="region of interest" description="Disordered" evidence="10">
    <location>
        <begin position="550"/>
        <end position="608"/>
    </location>
</feature>
<feature type="compositionally biased region" description="Pro residues" evidence="10">
    <location>
        <begin position="1511"/>
        <end position="1534"/>
    </location>
</feature>
<dbReference type="GO" id="GO:0042494">
    <property type="term" value="P:detection of bacterial lipoprotein"/>
    <property type="evidence" value="ECO:0000318"/>
    <property type="project" value="GO_Central"/>
</dbReference>
<feature type="compositionally biased region" description="Low complexity" evidence="10">
    <location>
        <begin position="276"/>
        <end position="289"/>
    </location>
</feature>
<evidence type="ECO:0000313" key="12">
    <source>
        <dbReference type="Ensembl" id="ENSSSCP00000053713.2"/>
    </source>
</evidence>
<dbReference type="PROSITE" id="PS50287">
    <property type="entry name" value="SRCR_2"/>
    <property type="match status" value="5"/>
</dbReference>
<dbReference type="CTD" id="284297"/>
<dbReference type="OrthoDB" id="9623674at2759"/>
<feature type="domain" description="SRCR" evidence="11">
    <location>
        <begin position="891"/>
        <end position="991"/>
    </location>
</feature>
<dbReference type="GO" id="GO:0005615">
    <property type="term" value="C:extracellular space"/>
    <property type="evidence" value="ECO:0000318"/>
    <property type="project" value="GO_Central"/>
</dbReference>